<protein>
    <recommendedName>
        <fullName evidence="3">Serine protease</fullName>
    </recommendedName>
</protein>
<dbReference type="SUPFAM" id="SSF50494">
    <property type="entry name" value="Trypsin-like serine proteases"/>
    <property type="match status" value="1"/>
</dbReference>
<dbReference type="STRING" id="1094508.Tsac_0470"/>
<evidence type="ECO:0008006" key="3">
    <source>
        <dbReference type="Google" id="ProtNLM"/>
    </source>
</evidence>
<name>I3VSK3_THESW</name>
<keyword evidence="2" id="KW-1185">Reference proteome</keyword>
<dbReference type="eggNOG" id="COG3591">
    <property type="taxonomic scope" value="Bacteria"/>
</dbReference>
<sequence>MPMLPILEDARIRYNKRLFTISMNESNIPSLEQVNSLSTLEDIIMIGYPNGLWDETNNLPIIRRGVTAIHPKFDYNNRTDIVVDIACFPGSSGSPVCIFNQGAYANGDGITIGNRLLLLGILYAGPRQSITGEIQTISIPTSVVPIARMNVMINIGYAIKSRRLLDFKPILEAIIDKKI</sequence>
<dbReference type="PATRIC" id="fig|1094508.3.peg.475"/>
<dbReference type="BioCyc" id="TSAC1094508:GLMA-468-MONOMER"/>
<proteinExistence type="predicted"/>
<dbReference type="Gene3D" id="2.40.10.10">
    <property type="entry name" value="Trypsin-like serine proteases"/>
    <property type="match status" value="1"/>
</dbReference>
<organism evidence="1 2">
    <name type="scientific">Thermoanaerobacterium saccharolyticum (strain DSM 8691 / JW/SL-YS485)</name>
    <dbReference type="NCBI Taxonomy" id="1094508"/>
    <lineage>
        <taxon>Bacteria</taxon>
        <taxon>Bacillati</taxon>
        <taxon>Bacillota</taxon>
        <taxon>Clostridia</taxon>
        <taxon>Thermoanaerobacterales</taxon>
        <taxon>Thermoanaerobacteraceae</taxon>
        <taxon>Thermoanaerobacterium</taxon>
    </lineage>
</organism>
<gene>
    <name evidence="1" type="ordered locus">Tsac_0470</name>
</gene>
<accession>I3VSK3</accession>
<dbReference type="KEGG" id="tsh:Tsac_0470"/>
<dbReference type="InterPro" id="IPR043504">
    <property type="entry name" value="Peptidase_S1_PA_chymotrypsin"/>
</dbReference>
<evidence type="ECO:0000313" key="1">
    <source>
        <dbReference type="EMBL" id="AFK85498.1"/>
    </source>
</evidence>
<dbReference type="Proteomes" id="UP000006178">
    <property type="component" value="Chromosome"/>
</dbReference>
<reference evidence="1 2" key="1">
    <citation type="journal article" date="2014" name="Appl. Environ. Microbiol.">
        <title>Profile of Secreted Hydrolases, Associated Proteins, and SlpA in Thermoanaerobacterium saccharolyticum during the Degradation of Hemicellulose.</title>
        <authorList>
            <person name="Currie D.H."/>
            <person name="Guss A.M."/>
            <person name="Herring C.D."/>
            <person name="Giannone R.J."/>
            <person name="Johnson C.M."/>
            <person name="Lankford P.K."/>
            <person name="Brown S.D."/>
            <person name="Hettich R.L."/>
            <person name="Lynd L.R."/>
        </authorList>
    </citation>
    <scope>NUCLEOTIDE SEQUENCE [LARGE SCALE GENOMIC DNA]</scope>
    <source>
        <strain evidence="2">DSM 8691 / JW/SL-YS485</strain>
    </source>
</reference>
<dbReference type="InterPro" id="IPR009003">
    <property type="entry name" value="Peptidase_S1_PA"/>
</dbReference>
<evidence type="ECO:0000313" key="2">
    <source>
        <dbReference type="Proteomes" id="UP000006178"/>
    </source>
</evidence>
<dbReference type="EMBL" id="CP003184">
    <property type="protein sequence ID" value="AFK85498.1"/>
    <property type="molecule type" value="Genomic_DNA"/>
</dbReference>
<dbReference type="AlphaFoldDB" id="I3VSK3"/>